<dbReference type="Gene3D" id="3.30.470.10">
    <property type="match status" value="1"/>
</dbReference>
<organism evidence="9 10">
    <name type="scientific">Putridiphycobacter roseus</name>
    <dbReference type="NCBI Taxonomy" id="2219161"/>
    <lineage>
        <taxon>Bacteria</taxon>
        <taxon>Pseudomonadati</taxon>
        <taxon>Bacteroidota</taxon>
        <taxon>Flavobacteriia</taxon>
        <taxon>Flavobacteriales</taxon>
        <taxon>Crocinitomicaceae</taxon>
        <taxon>Putridiphycobacter</taxon>
    </lineage>
</organism>
<evidence type="ECO:0000313" key="9">
    <source>
        <dbReference type="EMBL" id="PZE18610.1"/>
    </source>
</evidence>
<dbReference type="PANTHER" id="PTHR42743">
    <property type="entry name" value="AMINO-ACID AMINOTRANSFERASE"/>
    <property type="match status" value="1"/>
</dbReference>
<evidence type="ECO:0000256" key="8">
    <source>
        <dbReference type="ARBA" id="ARBA00049229"/>
    </source>
</evidence>
<dbReference type="InterPro" id="IPR043131">
    <property type="entry name" value="BCAT-like_N"/>
</dbReference>
<dbReference type="InterPro" id="IPR043132">
    <property type="entry name" value="BCAT-like_C"/>
</dbReference>
<dbReference type="CDD" id="cd00449">
    <property type="entry name" value="PLPDE_IV"/>
    <property type="match status" value="1"/>
</dbReference>
<evidence type="ECO:0000256" key="4">
    <source>
        <dbReference type="ARBA" id="ARBA00009320"/>
    </source>
</evidence>
<dbReference type="InterPro" id="IPR001544">
    <property type="entry name" value="Aminotrans_IV"/>
</dbReference>
<comment type="similarity">
    <text evidence="4">Belongs to the class-IV pyridoxal-phosphate-dependent aminotransferase family.</text>
</comment>
<comment type="pathway">
    <text evidence="1">Amino-acid biosynthesis; L-isoleucine biosynthesis; L-isoleucine from 2-oxobutanoate: step 4/4.</text>
</comment>
<comment type="catalytic activity">
    <reaction evidence="7">
        <text>L-isoleucine + 2-oxoglutarate = (S)-3-methyl-2-oxopentanoate + L-glutamate</text>
        <dbReference type="Rhea" id="RHEA:24801"/>
        <dbReference type="ChEBI" id="CHEBI:16810"/>
        <dbReference type="ChEBI" id="CHEBI:29985"/>
        <dbReference type="ChEBI" id="CHEBI:35146"/>
        <dbReference type="ChEBI" id="CHEBI:58045"/>
        <dbReference type="EC" id="2.6.1.42"/>
    </reaction>
</comment>
<evidence type="ECO:0000256" key="6">
    <source>
        <dbReference type="ARBA" id="ARBA00048212"/>
    </source>
</evidence>
<dbReference type="Pfam" id="PF01063">
    <property type="entry name" value="Aminotran_4"/>
    <property type="match status" value="1"/>
</dbReference>
<name>A0A2W1N4V5_9FLAO</name>
<comment type="catalytic activity">
    <reaction evidence="8">
        <text>L-leucine + 2-oxoglutarate = 4-methyl-2-oxopentanoate + L-glutamate</text>
        <dbReference type="Rhea" id="RHEA:18321"/>
        <dbReference type="ChEBI" id="CHEBI:16810"/>
        <dbReference type="ChEBI" id="CHEBI:17865"/>
        <dbReference type="ChEBI" id="CHEBI:29985"/>
        <dbReference type="ChEBI" id="CHEBI:57427"/>
        <dbReference type="EC" id="2.6.1.42"/>
    </reaction>
</comment>
<comment type="pathway">
    <text evidence="3">Amino-acid biosynthesis; L-leucine biosynthesis; L-leucine from 3-methyl-2-oxobutanoate: step 4/4.</text>
</comment>
<comment type="catalytic activity">
    <reaction evidence="6">
        <text>L-valine + 2-oxoglutarate = 3-methyl-2-oxobutanoate + L-glutamate</text>
        <dbReference type="Rhea" id="RHEA:24813"/>
        <dbReference type="ChEBI" id="CHEBI:11851"/>
        <dbReference type="ChEBI" id="CHEBI:16810"/>
        <dbReference type="ChEBI" id="CHEBI:29985"/>
        <dbReference type="ChEBI" id="CHEBI:57762"/>
        <dbReference type="EC" id="2.6.1.42"/>
    </reaction>
</comment>
<keyword evidence="10" id="KW-1185">Reference proteome</keyword>
<evidence type="ECO:0000313" key="10">
    <source>
        <dbReference type="Proteomes" id="UP000249248"/>
    </source>
</evidence>
<dbReference type="SUPFAM" id="SSF56752">
    <property type="entry name" value="D-aminoacid aminotransferase-like PLP-dependent enzymes"/>
    <property type="match status" value="1"/>
</dbReference>
<reference evidence="9 10" key="1">
    <citation type="submission" date="2018-06" db="EMBL/GenBank/DDBJ databases">
        <title>The draft genome sequence of Crocinitomix sp. SM1701.</title>
        <authorList>
            <person name="Zhang X."/>
        </authorList>
    </citation>
    <scope>NUCLEOTIDE SEQUENCE [LARGE SCALE GENOMIC DNA]</scope>
    <source>
        <strain evidence="9 10">SM1701</strain>
    </source>
</reference>
<dbReference type="EMBL" id="QKSB01000001">
    <property type="protein sequence ID" value="PZE18610.1"/>
    <property type="molecule type" value="Genomic_DNA"/>
</dbReference>
<protein>
    <recommendedName>
        <fullName evidence="5">branched-chain-amino-acid transaminase</fullName>
        <ecNumber evidence="5">2.6.1.42</ecNumber>
    </recommendedName>
</protein>
<dbReference type="EC" id="2.6.1.42" evidence="5"/>
<evidence type="ECO:0000256" key="5">
    <source>
        <dbReference type="ARBA" id="ARBA00013053"/>
    </source>
</evidence>
<dbReference type="Gene3D" id="3.20.10.10">
    <property type="entry name" value="D-amino Acid Aminotransferase, subunit A, domain 2"/>
    <property type="match status" value="1"/>
</dbReference>
<dbReference type="AlphaFoldDB" id="A0A2W1N4V5"/>
<dbReference type="InterPro" id="IPR036038">
    <property type="entry name" value="Aminotransferase-like"/>
</dbReference>
<gene>
    <name evidence="9" type="ORF">DNU06_01910</name>
</gene>
<dbReference type="RefSeq" id="WP_111061511.1">
    <property type="nucleotide sequence ID" value="NZ_JBHUCU010000007.1"/>
</dbReference>
<proteinExistence type="inferred from homology"/>
<comment type="caution">
    <text evidence="9">The sequence shown here is derived from an EMBL/GenBank/DDBJ whole genome shotgun (WGS) entry which is preliminary data.</text>
</comment>
<dbReference type="OrthoDB" id="9805628at2"/>
<dbReference type="GO" id="GO:0004084">
    <property type="term" value="F:branched-chain-amino-acid transaminase activity"/>
    <property type="evidence" value="ECO:0007669"/>
    <property type="project" value="UniProtKB-EC"/>
</dbReference>
<dbReference type="PANTHER" id="PTHR42743:SF11">
    <property type="entry name" value="AMINODEOXYCHORISMATE LYASE"/>
    <property type="match status" value="1"/>
</dbReference>
<dbReference type="Proteomes" id="UP000249248">
    <property type="component" value="Unassembled WGS sequence"/>
</dbReference>
<comment type="pathway">
    <text evidence="2">Amino-acid biosynthesis; L-valine biosynthesis; L-valine from pyruvate: step 4/4.</text>
</comment>
<evidence type="ECO:0000256" key="3">
    <source>
        <dbReference type="ARBA" id="ARBA00005072"/>
    </source>
</evidence>
<evidence type="ECO:0000256" key="1">
    <source>
        <dbReference type="ARBA" id="ARBA00004824"/>
    </source>
</evidence>
<sequence length="281" mass="32029">MKPLYVNNNGVLIPIDSYALKAGNRGHLYGDGCFESIRVIHGRPINLVNHYKRITATTKVLQMHIPVTFTLDFFEKEIQLLLEQNKITEGGKVRFSIDRKPGGTYLPRTNEIDYFIEAYPLSLNAFELNENGLRLDLYDEIKKPINILANYKTKNSLIYILAKLYAKAHQLDDILLQNDKLAIIEATAANIFLVSNGVLYTPALDSGCLGGTMRMQIINLAILKKMKVYECVITPQNLLAADELFLTNAIEGIKWVNNFRTKTYHKDTVIKIQQHLKDKWT</sequence>
<evidence type="ECO:0000256" key="2">
    <source>
        <dbReference type="ARBA" id="ARBA00004931"/>
    </source>
</evidence>
<evidence type="ECO:0000256" key="7">
    <source>
        <dbReference type="ARBA" id="ARBA00048798"/>
    </source>
</evidence>
<dbReference type="InterPro" id="IPR050571">
    <property type="entry name" value="Class-IV_PLP-Dep_Aminotrnsfr"/>
</dbReference>
<accession>A0A2W1N4V5</accession>
<dbReference type="GO" id="GO:0046394">
    <property type="term" value="P:carboxylic acid biosynthetic process"/>
    <property type="evidence" value="ECO:0007669"/>
    <property type="project" value="UniProtKB-ARBA"/>
</dbReference>